<dbReference type="InterPro" id="IPR023753">
    <property type="entry name" value="FAD/NAD-binding_dom"/>
</dbReference>
<comment type="similarity">
    <text evidence="2">Belongs to the FAD-dependent oxidoreductase family.</text>
</comment>
<dbReference type="PROSITE" id="PS51296">
    <property type="entry name" value="RIESKE"/>
    <property type="match status" value="1"/>
</dbReference>
<feature type="domain" description="Rieske" evidence="10">
    <location>
        <begin position="7"/>
        <end position="106"/>
    </location>
</feature>
<comment type="cofactor">
    <cofactor evidence="1">
        <name>FAD</name>
        <dbReference type="ChEBI" id="CHEBI:57692"/>
    </cofactor>
</comment>
<evidence type="ECO:0000256" key="4">
    <source>
        <dbReference type="ARBA" id="ARBA00022714"/>
    </source>
</evidence>
<dbReference type="Pfam" id="PF00355">
    <property type="entry name" value="Rieske"/>
    <property type="match status" value="1"/>
</dbReference>
<dbReference type="Gene3D" id="3.30.390.30">
    <property type="match status" value="1"/>
</dbReference>
<dbReference type="InterPro" id="IPR050446">
    <property type="entry name" value="FAD-oxidoreductase/Apoptosis"/>
</dbReference>
<evidence type="ECO:0000313" key="11">
    <source>
        <dbReference type="EMBL" id="WPG98634.1"/>
    </source>
</evidence>
<dbReference type="Gene3D" id="3.50.50.60">
    <property type="entry name" value="FAD/NAD(P)-binding domain"/>
    <property type="match status" value="2"/>
</dbReference>
<dbReference type="SUPFAM" id="SSF55424">
    <property type="entry name" value="FAD/NAD-linked reductases, dimerisation (C-terminal) domain"/>
    <property type="match status" value="1"/>
</dbReference>
<evidence type="ECO:0000256" key="3">
    <source>
        <dbReference type="ARBA" id="ARBA00022630"/>
    </source>
</evidence>
<dbReference type="GO" id="GO:0046872">
    <property type="term" value="F:metal ion binding"/>
    <property type="evidence" value="ECO:0007669"/>
    <property type="project" value="UniProtKB-KW"/>
</dbReference>
<organism evidence="11 12">
    <name type="scientific">Acrodontium crateriforme</name>
    <dbReference type="NCBI Taxonomy" id="150365"/>
    <lineage>
        <taxon>Eukaryota</taxon>
        <taxon>Fungi</taxon>
        <taxon>Dikarya</taxon>
        <taxon>Ascomycota</taxon>
        <taxon>Pezizomycotina</taxon>
        <taxon>Dothideomycetes</taxon>
        <taxon>Dothideomycetidae</taxon>
        <taxon>Mycosphaerellales</taxon>
        <taxon>Teratosphaeriaceae</taxon>
        <taxon>Acrodontium</taxon>
    </lineage>
</organism>
<evidence type="ECO:0000256" key="6">
    <source>
        <dbReference type="ARBA" id="ARBA00022827"/>
    </source>
</evidence>
<gene>
    <name evidence="11" type="ORF">R9X50_00142700</name>
</gene>
<accession>A0AAQ3R867</accession>
<dbReference type="EMBL" id="CP138581">
    <property type="protein sequence ID" value="WPG98634.1"/>
    <property type="molecule type" value="Genomic_DNA"/>
</dbReference>
<name>A0AAQ3R867_9PEZI</name>
<dbReference type="GO" id="GO:0016651">
    <property type="term" value="F:oxidoreductase activity, acting on NAD(P)H"/>
    <property type="evidence" value="ECO:0007669"/>
    <property type="project" value="TreeGrafter"/>
</dbReference>
<dbReference type="PRINTS" id="PR00411">
    <property type="entry name" value="PNDRDTASEI"/>
</dbReference>
<dbReference type="SUPFAM" id="SSF51905">
    <property type="entry name" value="FAD/NAD(P)-binding domain"/>
    <property type="match status" value="2"/>
</dbReference>
<dbReference type="SUPFAM" id="SSF50022">
    <property type="entry name" value="ISP domain"/>
    <property type="match status" value="1"/>
</dbReference>
<dbReference type="Proteomes" id="UP001303373">
    <property type="component" value="Chromosome 2"/>
</dbReference>
<evidence type="ECO:0000256" key="5">
    <source>
        <dbReference type="ARBA" id="ARBA00022723"/>
    </source>
</evidence>
<dbReference type="InterPro" id="IPR016156">
    <property type="entry name" value="FAD/NAD-linked_Rdtase_dimer_sf"/>
</dbReference>
<dbReference type="Gene3D" id="2.102.10.10">
    <property type="entry name" value="Rieske [2Fe-2S] iron-sulphur domain"/>
    <property type="match status" value="1"/>
</dbReference>
<reference evidence="11 12" key="1">
    <citation type="submission" date="2023-11" db="EMBL/GenBank/DDBJ databases">
        <title>An acidophilic fungus is an integral part of prey digestion in a carnivorous sundew plant.</title>
        <authorList>
            <person name="Tsai I.J."/>
        </authorList>
    </citation>
    <scope>NUCLEOTIDE SEQUENCE [LARGE SCALE GENOMIC DNA]</scope>
    <source>
        <strain evidence="11">169a</strain>
    </source>
</reference>
<keyword evidence="12" id="KW-1185">Reference proteome</keyword>
<dbReference type="PRINTS" id="PR00368">
    <property type="entry name" value="FADPNR"/>
</dbReference>
<evidence type="ECO:0000256" key="8">
    <source>
        <dbReference type="ARBA" id="ARBA00023004"/>
    </source>
</evidence>
<protein>
    <recommendedName>
        <fullName evidence="10">Rieske domain-containing protein</fullName>
    </recommendedName>
</protein>
<evidence type="ECO:0000256" key="2">
    <source>
        <dbReference type="ARBA" id="ARBA00006442"/>
    </source>
</evidence>
<dbReference type="AlphaFoldDB" id="A0AAQ3R867"/>
<dbReference type="CDD" id="cd03478">
    <property type="entry name" value="Rieske_AIFL_N"/>
    <property type="match status" value="1"/>
</dbReference>
<sequence length="547" mass="58610">MAQEFKLKDLTSLDLKNGDKLQVEVEGIEGGKVLLAKVGGKVHALNSNCTHFGAPLAKGVLTADGRITCPWHGACFNVKTGDVEDAPALDALHTFDVEEKNGGVYIKGQEAKIKQGRRGVSIKCQSKGQEKVVIVGRGSGALGAIEALREGGFTGSITSIATEDHPPIDRTKLSKALLTDVSKLQWRTPEFYKDGDIESVTGSVSSVDFDGKKVKTEDGKEYQYTKLILASGGLARWLPLEGLKGDLKNVFVLRTLADTQGIMAAAGDEGGKKVVVIGSSFIGMEVANCLAGKKHDVSVIGMEKQPMERVMGEKVGEIFRKILEKNGVKFYMEASVDKASSSKTDSSKVGAVHLKDGTALEADLVIEGVGIRPSTDYLKDSQSVKLEKDGSLSTDENFAVKGLKDVYAIGDIATYPYTGPGGEGKPVRIEHWNVAQNAGRAVAKQIASPGSKVEPFIPVFWSALGAQLRYCGNTVNGYDDVVIDGNTDVSEGKQSFIAYYTKGDRVVAAASMGKDPLVMHTMELMRHSKVPTKSELQRGLNILEVQV</sequence>
<dbReference type="GO" id="GO:0051537">
    <property type="term" value="F:2 iron, 2 sulfur cluster binding"/>
    <property type="evidence" value="ECO:0007669"/>
    <property type="project" value="UniProtKB-KW"/>
</dbReference>
<evidence type="ECO:0000256" key="7">
    <source>
        <dbReference type="ARBA" id="ARBA00023002"/>
    </source>
</evidence>
<dbReference type="GO" id="GO:0005737">
    <property type="term" value="C:cytoplasm"/>
    <property type="evidence" value="ECO:0007669"/>
    <property type="project" value="TreeGrafter"/>
</dbReference>
<keyword evidence="6" id="KW-0274">FAD</keyword>
<evidence type="ECO:0000259" key="10">
    <source>
        <dbReference type="PROSITE" id="PS51296"/>
    </source>
</evidence>
<dbReference type="PANTHER" id="PTHR43557">
    <property type="entry name" value="APOPTOSIS-INDUCING FACTOR 1"/>
    <property type="match status" value="1"/>
</dbReference>
<keyword evidence="5" id="KW-0479">Metal-binding</keyword>
<keyword evidence="3" id="KW-0285">Flavoprotein</keyword>
<dbReference type="InterPro" id="IPR036922">
    <property type="entry name" value="Rieske_2Fe-2S_sf"/>
</dbReference>
<keyword evidence="9" id="KW-0411">Iron-sulfur</keyword>
<evidence type="ECO:0000313" key="12">
    <source>
        <dbReference type="Proteomes" id="UP001303373"/>
    </source>
</evidence>
<proteinExistence type="inferred from homology"/>
<dbReference type="InterPro" id="IPR036188">
    <property type="entry name" value="FAD/NAD-bd_sf"/>
</dbReference>
<keyword evidence="4" id="KW-0001">2Fe-2S</keyword>
<dbReference type="InterPro" id="IPR017941">
    <property type="entry name" value="Rieske_2Fe-2S"/>
</dbReference>
<evidence type="ECO:0000256" key="9">
    <source>
        <dbReference type="ARBA" id="ARBA00023014"/>
    </source>
</evidence>
<dbReference type="PANTHER" id="PTHR43557:SF2">
    <property type="entry name" value="RIESKE DOMAIN-CONTAINING PROTEIN-RELATED"/>
    <property type="match status" value="1"/>
</dbReference>
<keyword evidence="8" id="KW-0408">Iron</keyword>
<keyword evidence="7" id="KW-0560">Oxidoreductase</keyword>
<dbReference type="Pfam" id="PF07992">
    <property type="entry name" value="Pyr_redox_2"/>
    <property type="match status" value="1"/>
</dbReference>
<evidence type="ECO:0000256" key="1">
    <source>
        <dbReference type="ARBA" id="ARBA00001974"/>
    </source>
</evidence>